<reference evidence="3" key="1">
    <citation type="journal article" date="2019" name="Int. J. Syst. Evol. Microbiol.">
        <title>The Global Catalogue of Microorganisms (GCM) 10K type strain sequencing project: providing services to taxonomists for standard genome sequencing and annotation.</title>
        <authorList>
            <consortium name="The Broad Institute Genomics Platform"/>
            <consortium name="The Broad Institute Genome Sequencing Center for Infectious Disease"/>
            <person name="Wu L."/>
            <person name="Ma J."/>
        </authorList>
    </citation>
    <scope>NUCLEOTIDE SEQUENCE [LARGE SCALE GENOMIC DNA]</scope>
    <source>
        <strain evidence="3">CECT 7184</strain>
    </source>
</reference>
<gene>
    <name evidence="2" type="ORF">ACFPU1_07215</name>
</gene>
<dbReference type="PANTHER" id="PTHR33121:SF70">
    <property type="entry name" value="SIGNALING PROTEIN YKOW"/>
    <property type="match status" value="1"/>
</dbReference>
<dbReference type="RefSeq" id="WP_385939751.1">
    <property type="nucleotide sequence ID" value="NZ_JBHSOZ010000003.1"/>
</dbReference>
<accession>A0ABW0YMC7</accession>
<evidence type="ECO:0000259" key="1">
    <source>
        <dbReference type="PROSITE" id="PS50883"/>
    </source>
</evidence>
<protein>
    <submittedName>
        <fullName evidence="2">EAL domain-containing protein</fullName>
    </submittedName>
</protein>
<dbReference type="InterPro" id="IPR050706">
    <property type="entry name" value="Cyclic-di-GMP_PDE-like"/>
</dbReference>
<dbReference type="PROSITE" id="PS50883">
    <property type="entry name" value="EAL"/>
    <property type="match status" value="1"/>
</dbReference>
<organism evidence="2 3">
    <name type="scientific">Thalassorhabdus alkalitolerans</name>
    <dbReference type="NCBI Taxonomy" id="2282697"/>
    <lineage>
        <taxon>Bacteria</taxon>
        <taxon>Bacillati</taxon>
        <taxon>Bacillota</taxon>
        <taxon>Bacilli</taxon>
        <taxon>Bacillales</taxon>
        <taxon>Bacillaceae</taxon>
        <taxon>Thalassorhabdus</taxon>
    </lineage>
</organism>
<dbReference type="Gene3D" id="3.20.20.450">
    <property type="entry name" value="EAL domain"/>
    <property type="match status" value="1"/>
</dbReference>
<evidence type="ECO:0000313" key="2">
    <source>
        <dbReference type="EMBL" id="MFC5712565.1"/>
    </source>
</evidence>
<dbReference type="PANTHER" id="PTHR33121">
    <property type="entry name" value="CYCLIC DI-GMP PHOSPHODIESTERASE PDEF"/>
    <property type="match status" value="1"/>
</dbReference>
<sequence>MADYSCTSCTLIPSFNEQGDLLFFSDEITIIDCLKTRFTVTFDERTKEVSLSYRSKEEAKEIVTQIEEVLFTGTDRPSLFGAWRDREENQVSSWVLFPKFKKRIQEHIYLEIITDGLFTHHLQPIFSLHTDRVFGYEFLLRPLEGVLHFHPGKLFGMSQETGLQSLLDSQARRSSIRAGADRLARGEKRFINFLPSSIYDPHHCLETTFREVERSGVDPEDLVFEVVETEDIKDTDHLKEIFNVYRNHGIQVALDDIGSGYSTLERMEELCPDYGKVDRGLIHNCFADEEKKKKLEAIREKGEQLGIELLAEGIEKKEEADFVKSLGFHYVQGYYLGKPNYYPLPNKTTKSF</sequence>
<evidence type="ECO:0000313" key="3">
    <source>
        <dbReference type="Proteomes" id="UP001596142"/>
    </source>
</evidence>
<comment type="caution">
    <text evidence="2">The sequence shown here is derived from an EMBL/GenBank/DDBJ whole genome shotgun (WGS) entry which is preliminary data.</text>
</comment>
<dbReference type="CDD" id="cd01948">
    <property type="entry name" value="EAL"/>
    <property type="match status" value="1"/>
</dbReference>
<dbReference type="Proteomes" id="UP001596142">
    <property type="component" value="Unassembled WGS sequence"/>
</dbReference>
<dbReference type="Pfam" id="PF00563">
    <property type="entry name" value="EAL"/>
    <property type="match status" value="1"/>
</dbReference>
<dbReference type="InterPro" id="IPR001633">
    <property type="entry name" value="EAL_dom"/>
</dbReference>
<proteinExistence type="predicted"/>
<dbReference type="InterPro" id="IPR035919">
    <property type="entry name" value="EAL_sf"/>
</dbReference>
<keyword evidence="3" id="KW-1185">Reference proteome</keyword>
<dbReference type="SUPFAM" id="SSF141868">
    <property type="entry name" value="EAL domain-like"/>
    <property type="match status" value="1"/>
</dbReference>
<name>A0ABW0YMC7_9BACI</name>
<dbReference type="SMART" id="SM00052">
    <property type="entry name" value="EAL"/>
    <property type="match status" value="1"/>
</dbReference>
<feature type="domain" description="EAL" evidence="1">
    <location>
        <begin position="101"/>
        <end position="352"/>
    </location>
</feature>
<dbReference type="EMBL" id="JBHSOZ010000003">
    <property type="protein sequence ID" value="MFC5712565.1"/>
    <property type="molecule type" value="Genomic_DNA"/>
</dbReference>